<comment type="caution">
    <text evidence="1">The sequence shown here is derived from an EMBL/GenBank/DDBJ whole genome shotgun (WGS) entry which is preliminary data.</text>
</comment>
<dbReference type="EMBL" id="JABSTU010000010">
    <property type="protein sequence ID" value="KAH8018839.1"/>
    <property type="molecule type" value="Genomic_DNA"/>
</dbReference>
<dbReference type="Proteomes" id="UP000821866">
    <property type="component" value="Chromosome 8"/>
</dbReference>
<accession>A0A9J6D9W6</accession>
<dbReference type="AlphaFoldDB" id="A0A9J6D9W6"/>
<name>A0A9J6D9W6_RHIMP</name>
<reference evidence="1" key="1">
    <citation type="journal article" date="2020" name="Cell">
        <title>Large-Scale Comparative Analyses of Tick Genomes Elucidate Their Genetic Diversity and Vector Capacities.</title>
        <authorList>
            <consortium name="Tick Genome and Microbiome Consortium (TIGMIC)"/>
            <person name="Jia N."/>
            <person name="Wang J."/>
            <person name="Shi W."/>
            <person name="Du L."/>
            <person name="Sun Y."/>
            <person name="Zhan W."/>
            <person name="Jiang J.F."/>
            <person name="Wang Q."/>
            <person name="Zhang B."/>
            <person name="Ji P."/>
            <person name="Bell-Sakyi L."/>
            <person name="Cui X.M."/>
            <person name="Yuan T.T."/>
            <person name="Jiang B.G."/>
            <person name="Yang W.F."/>
            <person name="Lam T.T."/>
            <person name="Chang Q.C."/>
            <person name="Ding S.J."/>
            <person name="Wang X.J."/>
            <person name="Zhu J.G."/>
            <person name="Ruan X.D."/>
            <person name="Zhao L."/>
            <person name="Wei J.T."/>
            <person name="Ye R.Z."/>
            <person name="Que T.C."/>
            <person name="Du C.H."/>
            <person name="Zhou Y.H."/>
            <person name="Cheng J.X."/>
            <person name="Dai P.F."/>
            <person name="Guo W.B."/>
            <person name="Han X.H."/>
            <person name="Huang E.J."/>
            <person name="Li L.F."/>
            <person name="Wei W."/>
            <person name="Gao Y.C."/>
            <person name="Liu J.Z."/>
            <person name="Shao H.Z."/>
            <person name="Wang X."/>
            <person name="Wang C.C."/>
            <person name="Yang T.C."/>
            <person name="Huo Q.B."/>
            <person name="Li W."/>
            <person name="Chen H.Y."/>
            <person name="Chen S.E."/>
            <person name="Zhou L.G."/>
            <person name="Ni X.B."/>
            <person name="Tian J.H."/>
            <person name="Sheng Y."/>
            <person name="Liu T."/>
            <person name="Pan Y.S."/>
            <person name="Xia L.Y."/>
            <person name="Li J."/>
            <person name="Zhao F."/>
            <person name="Cao W.C."/>
        </authorList>
    </citation>
    <scope>NUCLEOTIDE SEQUENCE</scope>
    <source>
        <strain evidence="1">Rmic-2018</strain>
    </source>
</reference>
<sequence>MLCSCILHTTRWSEFFRALLGKENLKMVRVPPVCDFSDMWTLCAEIRDSGADEKVSLDYDADLTFEATLLLCKVIRMVGFQTCRCNDRLIAALLLLPECQHLKTLSVHIQNAHMRLSLALAEFSKSATALRTIGLRIENFDLPDTRDQKLWWNIILESICRGHSVKDLLLEMPDMSMQDSKDFADSVKHSRCMRKLCFMESPKRINTAFFQRLSEGIQDNYTLASLTFDGDVGQPLACCEGEDMEELWSRYTGGTNKEASQFDTNLRI</sequence>
<evidence type="ECO:0000313" key="2">
    <source>
        <dbReference type="Proteomes" id="UP000821866"/>
    </source>
</evidence>
<protein>
    <submittedName>
        <fullName evidence="1">Uncharacterized protein</fullName>
    </submittedName>
</protein>
<keyword evidence="2" id="KW-1185">Reference proteome</keyword>
<gene>
    <name evidence="1" type="ORF">HPB51_012793</name>
</gene>
<reference evidence="1" key="2">
    <citation type="submission" date="2021-09" db="EMBL/GenBank/DDBJ databases">
        <authorList>
            <person name="Jia N."/>
            <person name="Wang J."/>
            <person name="Shi W."/>
            <person name="Du L."/>
            <person name="Sun Y."/>
            <person name="Zhan W."/>
            <person name="Jiang J."/>
            <person name="Wang Q."/>
            <person name="Zhang B."/>
            <person name="Ji P."/>
            <person name="Sakyi L.B."/>
            <person name="Cui X."/>
            <person name="Yuan T."/>
            <person name="Jiang B."/>
            <person name="Yang W."/>
            <person name="Lam T.T.-Y."/>
            <person name="Chang Q."/>
            <person name="Ding S."/>
            <person name="Wang X."/>
            <person name="Zhu J."/>
            <person name="Ruan X."/>
            <person name="Zhao L."/>
            <person name="Wei J."/>
            <person name="Que T."/>
            <person name="Du C."/>
            <person name="Cheng J."/>
            <person name="Dai P."/>
            <person name="Han X."/>
            <person name="Huang E."/>
            <person name="Gao Y."/>
            <person name="Liu J."/>
            <person name="Shao H."/>
            <person name="Ye R."/>
            <person name="Li L."/>
            <person name="Wei W."/>
            <person name="Wang X."/>
            <person name="Wang C."/>
            <person name="Huo Q."/>
            <person name="Li W."/>
            <person name="Guo W."/>
            <person name="Chen H."/>
            <person name="Chen S."/>
            <person name="Zhou L."/>
            <person name="Zhou L."/>
            <person name="Ni X."/>
            <person name="Tian J."/>
            <person name="Zhou Y."/>
            <person name="Sheng Y."/>
            <person name="Liu T."/>
            <person name="Pan Y."/>
            <person name="Xia L."/>
            <person name="Li J."/>
            <person name="Zhao F."/>
            <person name="Cao W."/>
        </authorList>
    </citation>
    <scope>NUCLEOTIDE SEQUENCE</scope>
    <source>
        <strain evidence="1">Rmic-2018</strain>
        <tissue evidence="1">Larvae</tissue>
    </source>
</reference>
<dbReference type="SUPFAM" id="SSF52047">
    <property type="entry name" value="RNI-like"/>
    <property type="match status" value="1"/>
</dbReference>
<evidence type="ECO:0000313" key="1">
    <source>
        <dbReference type="EMBL" id="KAH8018839.1"/>
    </source>
</evidence>
<organism evidence="1 2">
    <name type="scientific">Rhipicephalus microplus</name>
    <name type="common">Cattle tick</name>
    <name type="synonym">Boophilus microplus</name>
    <dbReference type="NCBI Taxonomy" id="6941"/>
    <lineage>
        <taxon>Eukaryota</taxon>
        <taxon>Metazoa</taxon>
        <taxon>Ecdysozoa</taxon>
        <taxon>Arthropoda</taxon>
        <taxon>Chelicerata</taxon>
        <taxon>Arachnida</taxon>
        <taxon>Acari</taxon>
        <taxon>Parasitiformes</taxon>
        <taxon>Ixodida</taxon>
        <taxon>Ixodoidea</taxon>
        <taxon>Ixodidae</taxon>
        <taxon>Rhipicephalinae</taxon>
        <taxon>Rhipicephalus</taxon>
        <taxon>Boophilus</taxon>
    </lineage>
</organism>
<proteinExistence type="predicted"/>